<dbReference type="InterPro" id="IPR021383">
    <property type="entry name" value="DUF3015"/>
</dbReference>
<comment type="caution">
    <text evidence="2">The sequence shown here is derived from an EMBL/GenBank/DDBJ whole genome shotgun (WGS) entry which is preliminary data.</text>
</comment>
<evidence type="ECO:0000313" key="2">
    <source>
        <dbReference type="EMBL" id="NDW22558.1"/>
    </source>
</evidence>
<accession>A0A6L9MWJ8</accession>
<keyword evidence="1" id="KW-0732">Signal</keyword>
<reference evidence="2 3" key="1">
    <citation type="submission" date="2020-01" db="EMBL/GenBank/DDBJ databases">
        <title>Genomes of bacteria type strains.</title>
        <authorList>
            <person name="Chen J."/>
            <person name="Zhu S."/>
            <person name="Yang J."/>
        </authorList>
    </citation>
    <scope>NUCLEOTIDE SEQUENCE [LARGE SCALE GENOMIC DNA]</scope>
    <source>
        <strain evidence="2 3">LMG 22958</strain>
    </source>
</reference>
<dbReference type="EMBL" id="JAAAWP010000008">
    <property type="protein sequence ID" value="NDW22558.1"/>
    <property type="molecule type" value="Genomic_DNA"/>
</dbReference>
<evidence type="ECO:0000256" key="1">
    <source>
        <dbReference type="SAM" id="SignalP"/>
    </source>
</evidence>
<organism evidence="2 3">
    <name type="scientific">Alteromonas hispanica</name>
    <dbReference type="NCBI Taxonomy" id="315421"/>
    <lineage>
        <taxon>Bacteria</taxon>
        <taxon>Pseudomonadati</taxon>
        <taxon>Pseudomonadota</taxon>
        <taxon>Gammaproteobacteria</taxon>
        <taxon>Alteromonadales</taxon>
        <taxon>Alteromonadaceae</taxon>
        <taxon>Alteromonas/Salinimonas group</taxon>
        <taxon>Alteromonas</taxon>
    </lineage>
</organism>
<dbReference type="Pfam" id="PF11220">
    <property type="entry name" value="DUF3015"/>
    <property type="match status" value="1"/>
</dbReference>
<feature type="signal peptide" evidence="1">
    <location>
        <begin position="1"/>
        <end position="17"/>
    </location>
</feature>
<gene>
    <name evidence="2" type="ORF">GTW09_13580</name>
</gene>
<dbReference type="RefSeq" id="WP_163112317.1">
    <property type="nucleotide sequence ID" value="NZ_JAAAWP010000008.1"/>
</dbReference>
<sequence length="148" mass="15463">MFKKLTLAALLTTTAFAGNVAADDHINAWKHCGIGAMIFDDNGTAAAISNIIWDLGTTAVSSKISSVDSCEGKMATAAVFIQNNFNNVIEETSQGSGAHLTAMLDILEVNEVDRAEVVTAVRAEMAVSVAANEAANPEAFYNAVVANI</sequence>
<dbReference type="AlphaFoldDB" id="A0A6L9MWJ8"/>
<keyword evidence="3" id="KW-1185">Reference proteome</keyword>
<protein>
    <submittedName>
        <fullName evidence="2">DUF3015 domain-containing protein</fullName>
    </submittedName>
</protein>
<proteinExistence type="predicted"/>
<dbReference type="Proteomes" id="UP000478837">
    <property type="component" value="Unassembled WGS sequence"/>
</dbReference>
<feature type="chain" id="PRO_5026922258" evidence="1">
    <location>
        <begin position="18"/>
        <end position="148"/>
    </location>
</feature>
<evidence type="ECO:0000313" key="3">
    <source>
        <dbReference type="Proteomes" id="UP000478837"/>
    </source>
</evidence>
<name>A0A6L9MWJ8_9ALTE</name>